<dbReference type="EMBL" id="MU866131">
    <property type="protein sequence ID" value="KAK4178768.1"/>
    <property type="molecule type" value="Genomic_DNA"/>
</dbReference>
<dbReference type="Proteomes" id="UP001302321">
    <property type="component" value="Unassembled WGS sequence"/>
</dbReference>
<dbReference type="AlphaFoldDB" id="A0AAN6WBV6"/>
<reference evidence="2" key="2">
    <citation type="submission" date="2023-05" db="EMBL/GenBank/DDBJ databases">
        <authorList>
            <consortium name="Lawrence Berkeley National Laboratory"/>
            <person name="Steindorff A."/>
            <person name="Hensen N."/>
            <person name="Bonometti L."/>
            <person name="Westerberg I."/>
            <person name="Brannstrom I.O."/>
            <person name="Guillou S."/>
            <person name="Cros-Aarteil S."/>
            <person name="Calhoun S."/>
            <person name="Haridas S."/>
            <person name="Kuo A."/>
            <person name="Mondo S."/>
            <person name="Pangilinan J."/>
            <person name="Riley R."/>
            <person name="Labutti K."/>
            <person name="Andreopoulos B."/>
            <person name="Lipzen A."/>
            <person name="Chen C."/>
            <person name="Yanf M."/>
            <person name="Daum C."/>
            <person name="Ng V."/>
            <person name="Clum A."/>
            <person name="Ohm R."/>
            <person name="Martin F."/>
            <person name="Silar P."/>
            <person name="Natvig D."/>
            <person name="Lalanne C."/>
            <person name="Gautier V."/>
            <person name="Ament-Velasquez S.L."/>
            <person name="Kruys A."/>
            <person name="Hutchinson M.I."/>
            <person name="Powell A.J."/>
            <person name="Barry K."/>
            <person name="Miller A.N."/>
            <person name="Grigoriev I.V."/>
            <person name="Debuchy R."/>
            <person name="Gladieux P."/>
            <person name="Thoren M.H."/>
            <person name="Johannesson H."/>
        </authorList>
    </citation>
    <scope>NUCLEOTIDE SEQUENCE</scope>
    <source>
        <strain evidence="2">CBS 892.96</strain>
    </source>
</reference>
<comment type="caution">
    <text evidence="2">The sequence shown here is derived from an EMBL/GenBank/DDBJ whole genome shotgun (WGS) entry which is preliminary data.</text>
</comment>
<evidence type="ECO:0000313" key="3">
    <source>
        <dbReference type="Proteomes" id="UP001302321"/>
    </source>
</evidence>
<feature type="region of interest" description="Disordered" evidence="1">
    <location>
        <begin position="413"/>
        <end position="445"/>
    </location>
</feature>
<evidence type="ECO:0000313" key="2">
    <source>
        <dbReference type="EMBL" id="KAK4178768.1"/>
    </source>
</evidence>
<gene>
    <name evidence="2" type="ORF">QBC36DRAFT_96244</name>
</gene>
<organism evidence="2 3">
    <name type="scientific">Triangularia setosa</name>
    <dbReference type="NCBI Taxonomy" id="2587417"/>
    <lineage>
        <taxon>Eukaryota</taxon>
        <taxon>Fungi</taxon>
        <taxon>Dikarya</taxon>
        <taxon>Ascomycota</taxon>
        <taxon>Pezizomycotina</taxon>
        <taxon>Sordariomycetes</taxon>
        <taxon>Sordariomycetidae</taxon>
        <taxon>Sordariales</taxon>
        <taxon>Podosporaceae</taxon>
        <taxon>Triangularia</taxon>
    </lineage>
</organism>
<proteinExistence type="predicted"/>
<keyword evidence="3" id="KW-1185">Reference proteome</keyword>
<sequence length="445" mass="50143">MNRAINIPDEAAQRGPISKASNRSLLPQQLYRVQHLFDPVHHKDLPRVWVHENGLKDNEVTGSEAMKQYAKILKLMPMADNTVSPATAFTTLAERIMGYLATSNHVRWKGFSTSFNWSFTMSVGELQNYREANHTSRVVSFSLHSDLNYEDGFAQLTPHTDKWKFQESDLIQGFLAIWLFTLARRRVAIRDVISMPWVKDFMLRSEYTGSLQDATGPESENPYWRIIGTPGTHTDGLERWLGITTTEIESPSGGTMLQRGGCSPIFGLYLSSFSNYENERPQRQAVESFDRLQRHYAIDGIGRHTKPEDDEIVFEYRNGIDISMQCVQELLSLFMLALASNIEVVGGTTRFNQDLVNVEEEMRQPQRSWTNSVFTAIANEIVDAGIARDLTEAFVLVVPAFAYHNLLPREEGTDVNFDSETTSDEGTGYTEHPGKGSSSSALSPA</sequence>
<evidence type="ECO:0000256" key="1">
    <source>
        <dbReference type="SAM" id="MobiDB-lite"/>
    </source>
</evidence>
<name>A0AAN6WBV6_9PEZI</name>
<reference evidence="2" key="1">
    <citation type="journal article" date="2023" name="Mol. Phylogenet. Evol.">
        <title>Genome-scale phylogeny and comparative genomics of the fungal order Sordariales.</title>
        <authorList>
            <person name="Hensen N."/>
            <person name="Bonometti L."/>
            <person name="Westerberg I."/>
            <person name="Brannstrom I.O."/>
            <person name="Guillou S."/>
            <person name="Cros-Aarteil S."/>
            <person name="Calhoun S."/>
            <person name="Haridas S."/>
            <person name="Kuo A."/>
            <person name="Mondo S."/>
            <person name="Pangilinan J."/>
            <person name="Riley R."/>
            <person name="LaButti K."/>
            <person name="Andreopoulos B."/>
            <person name="Lipzen A."/>
            <person name="Chen C."/>
            <person name="Yan M."/>
            <person name="Daum C."/>
            <person name="Ng V."/>
            <person name="Clum A."/>
            <person name="Steindorff A."/>
            <person name="Ohm R.A."/>
            <person name="Martin F."/>
            <person name="Silar P."/>
            <person name="Natvig D.O."/>
            <person name="Lalanne C."/>
            <person name="Gautier V."/>
            <person name="Ament-Velasquez S.L."/>
            <person name="Kruys A."/>
            <person name="Hutchinson M.I."/>
            <person name="Powell A.J."/>
            <person name="Barry K."/>
            <person name="Miller A.N."/>
            <person name="Grigoriev I.V."/>
            <person name="Debuchy R."/>
            <person name="Gladieux P."/>
            <person name="Hiltunen Thoren M."/>
            <person name="Johannesson H."/>
        </authorList>
    </citation>
    <scope>NUCLEOTIDE SEQUENCE</scope>
    <source>
        <strain evidence="2">CBS 892.96</strain>
    </source>
</reference>
<feature type="compositionally biased region" description="Polar residues" evidence="1">
    <location>
        <begin position="436"/>
        <end position="445"/>
    </location>
</feature>
<accession>A0AAN6WBV6</accession>
<protein>
    <submittedName>
        <fullName evidence="2">Uncharacterized protein</fullName>
    </submittedName>
</protein>